<comment type="catalytic activity">
    <reaction evidence="1">
        <text>coproporphyrinogen III + 3 O2 = coproporphyrin III + 3 H2O2</text>
        <dbReference type="Rhea" id="RHEA:43436"/>
        <dbReference type="ChEBI" id="CHEBI:15379"/>
        <dbReference type="ChEBI" id="CHEBI:16240"/>
        <dbReference type="ChEBI" id="CHEBI:57309"/>
        <dbReference type="ChEBI" id="CHEBI:131725"/>
        <dbReference type="EC" id="1.3.3.15"/>
    </reaction>
    <physiologicalReaction direction="left-to-right" evidence="1">
        <dbReference type="Rhea" id="RHEA:43437"/>
    </physiologicalReaction>
</comment>
<keyword evidence="14" id="KW-1185">Reference proteome</keyword>
<protein>
    <recommendedName>
        <fullName evidence="6 11">Coproporphyrinogen III oxidase</fullName>
        <ecNumber evidence="5 11">1.3.3.15</ecNumber>
    </recommendedName>
</protein>
<evidence type="ECO:0000256" key="7">
    <source>
        <dbReference type="ARBA" id="ARBA00022630"/>
    </source>
</evidence>
<name>A0A840QPC1_9BACI</name>
<comment type="pathway">
    <text evidence="3 11">Porphyrin-containing compound metabolism; protoheme biosynthesis.</text>
</comment>
<keyword evidence="11" id="KW-0963">Cytoplasm</keyword>
<evidence type="ECO:0000313" key="14">
    <source>
        <dbReference type="Proteomes" id="UP000551878"/>
    </source>
</evidence>
<dbReference type="Gene3D" id="3.50.50.60">
    <property type="entry name" value="FAD/NAD(P)-binding domain"/>
    <property type="match status" value="1"/>
</dbReference>
<dbReference type="PANTHER" id="PTHR42923:SF3">
    <property type="entry name" value="PROTOPORPHYRINOGEN OXIDASE"/>
    <property type="match status" value="1"/>
</dbReference>
<sequence length="471" mass="51552">MEKRKIAVIGAGITGLSAAYYAVKEAKQQGLGVEVTVFEAGDRVGGKIHTDYTDDFIIELGPDSFLARKTSAANLAEEIGIDGELIRNQTGQSYILHGDTLHPMPGGSIMGVPTQLGPFASTKLLSPSGKVRAAGDLFLPRTMKDGRDQSLGTFFRKRLGNEVVDRLIEPLLSGIYAGNIDNMSLQSTFPNFQSLEDKYRSLILGMKSSMNRGGQTSKAKGTGQKQGMFFSFTGGLQSFADAIADTLPEESLRLQTVIERVGRTDGGYLLSIENADDVYVDDVIMTTPHYVNASLLPSFSKREMLQDIPATSVATVALAFPKSAVKQDIDGTGFIVAKTGDYTITACTWTHKKWSHAAPEDYALLRAYVGHAGNEDIVFEEDETMIDVVLNDLRKIMDIDCEPEFYRIKRWKNAMPQYTVGHKDRMKEMKETLEKEYPNLEMTGASFAGIGLPDCINQGAEAARKILAIAK</sequence>
<comment type="similarity">
    <text evidence="4 11">Belongs to the protoporphyrinogen/coproporphyrinogen oxidase family. Coproporphyrinogen III oxidase subfamily.</text>
</comment>
<dbReference type="Pfam" id="PF01593">
    <property type="entry name" value="Amino_oxidase"/>
    <property type="match status" value="1"/>
</dbReference>
<dbReference type="GO" id="GO:0006783">
    <property type="term" value="P:heme biosynthetic process"/>
    <property type="evidence" value="ECO:0007669"/>
    <property type="project" value="UniProtKB-UniRule"/>
</dbReference>
<dbReference type="Proteomes" id="UP000551878">
    <property type="component" value="Unassembled WGS sequence"/>
</dbReference>
<dbReference type="Gene3D" id="3.90.660.20">
    <property type="entry name" value="Protoporphyrinogen oxidase, mitochondrial, domain 2"/>
    <property type="match status" value="1"/>
</dbReference>
<dbReference type="Gene3D" id="1.10.3110.10">
    <property type="entry name" value="protoporphyrinogen ix oxidase, domain 3"/>
    <property type="match status" value="1"/>
</dbReference>
<dbReference type="EC" id="1.3.3.15" evidence="5 11"/>
<dbReference type="InterPro" id="IPR050464">
    <property type="entry name" value="Zeta_carotene_desat/Oxidored"/>
</dbReference>
<evidence type="ECO:0000256" key="8">
    <source>
        <dbReference type="ARBA" id="ARBA00022827"/>
    </source>
</evidence>
<evidence type="ECO:0000313" key="13">
    <source>
        <dbReference type="EMBL" id="MBB5173224.1"/>
    </source>
</evidence>
<dbReference type="NCBIfam" id="NF008845">
    <property type="entry name" value="PRK11883.1-5"/>
    <property type="match status" value="1"/>
</dbReference>
<keyword evidence="9 11" id="KW-0560">Oxidoreductase</keyword>
<comment type="cofactor">
    <cofactor evidence="2 11">
        <name>FAD</name>
        <dbReference type="ChEBI" id="CHEBI:57692"/>
    </cofactor>
</comment>
<evidence type="ECO:0000256" key="10">
    <source>
        <dbReference type="ARBA" id="ARBA00023133"/>
    </source>
</evidence>
<keyword evidence="7 11" id="KW-0285">Flavoprotein</keyword>
<dbReference type="AlphaFoldDB" id="A0A840QPC1"/>
<evidence type="ECO:0000256" key="9">
    <source>
        <dbReference type="ARBA" id="ARBA00023002"/>
    </source>
</evidence>
<evidence type="ECO:0000256" key="5">
    <source>
        <dbReference type="ARBA" id="ARBA00012402"/>
    </source>
</evidence>
<evidence type="ECO:0000256" key="1">
    <source>
        <dbReference type="ARBA" id="ARBA00001755"/>
    </source>
</evidence>
<evidence type="ECO:0000256" key="3">
    <source>
        <dbReference type="ARBA" id="ARBA00004744"/>
    </source>
</evidence>
<gene>
    <name evidence="13" type="ORF">HNQ41_001393</name>
</gene>
<dbReference type="EMBL" id="JACHHB010000005">
    <property type="protein sequence ID" value="MBB5173224.1"/>
    <property type="molecule type" value="Genomic_DNA"/>
</dbReference>
<dbReference type="GO" id="GO:0005737">
    <property type="term" value="C:cytoplasm"/>
    <property type="evidence" value="ECO:0007669"/>
    <property type="project" value="UniProtKB-SubCell"/>
</dbReference>
<dbReference type="PANTHER" id="PTHR42923">
    <property type="entry name" value="PROTOPORPHYRINOGEN OXIDASE"/>
    <property type="match status" value="1"/>
</dbReference>
<dbReference type="SUPFAM" id="SSF54373">
    <property type="entry name" value="FAD-linked reductases, C-terminal domain"/>
    <property type="match status" value="1"/>
</dbReference>
<evidence type="ECO:0000256" key="6">
    <source>
        <dbReference type="ARBA" id="ARBA00019046"/>
    </source>
</evidence>
<evidence type="ECO:0000256" key="4">
    <source>
        <dbReference type="ARBA" id="ARBA00008310"/>
    </source>
</evidence>
<dbReference type="InterPro" id="IPR002937">
    <property type="entry name" value="Amino_oxidase"/>
</dbReference>
<comment type="caution">
    <text evidence="13">The sequence shown here is derived from an EMBL/GenBank/DDBJ whole genome shotgun (WGS) entry which is preliminary data.</text>
</comment>
<comment type="subcellular location">
    <subcellularLocation>
        <location evidence="11">Cytoplasm</location>
    </subcellularLocation>
</comment>
<dbReference type="GO" id="GO:0004729">
    <property type="term" value="F:oxygen-dependent protoporphyrinogen oxidase activity"/>
    <property type="evidence" value="ECO:0007669"/>
    <property type="project" value="UniProtKB-UniRule"/>
</dbReference>
<dbReference type="InterPro" id="IPR036188">
    <property type="entry name" value="FAD/NAD-bd_sf"/>
</dbReference>
<accession>A0A840QPC1</accession>
<dbReference type="UniPathway" id="UPA00252"/>
<dbReference type="RefSeq" id="WP_184663678.1">
    <property type="nucleotide sequence ID" value="NZ_JACHHB010000005.1"/>
</dbReference>
<organism evidence="13 14">
    <name type="scientific">Texcoconibacillus texcoconensis</name>
    <dbReference type="NCBI Taxonomy" id="1095777"/>
    <lineage>
        <taxon>Bacteria</taxon>
        <taxon>Bacillati</taxon>
        <taxon>Bacillota</taxon>
        <taxon>Bacilli</taxon>
        <taxon>Bacillales</taxon>
        <taxon>Bacillaceae</taxon>
        <taxon>Texcoconibacillus</taxon>
    </lineage>
</organism>
<dbReference type="InterPro" id="IPR004572">
    <property type="entry name" value="Protoporphyrinogen_oxidase"/>
</dbReference>
<evidence type="ECO:0000256" key="11">
    <source>
        <dbReference type="RuleBase" id="RU364052"/>
    </source>
</evidence>
<proteinExistence type="inferred from homology"/>
<dbReference type="NCBIfam" id="TIGR00562">
    <property type="entry name" value="proto_IX_ox"/>
    <property type="match status" value="1"/>
</dbReference>
<keyword evidence="10 11" id="KW-0350">Heme biosynthesis</keyword>
<evidence type="ECO:0000259" key="12">
    <source>
        <dbReference type="Pfam" id="PF01593"/>
    </source>
</evidence>
<feature type="domain" description="Amine oxidase" evidence="12">
    <location>
        <begin position="13"/>
        <end position="467"/>
    </location>
</feature>
<evidence type="ECO:0000256" key="2">
    <source>
        <dbReference type="ARBA" id="ARBA00001974"/>
    </source>
</evidence>
<comment type="function">
    <text evidence="11">Involved in coproporphyrin-dependent heme b biosynthesis. Catalyzes the oxidation of coproporphyrinogen III to coproporphyrin III.</text>
</comment>
<keyword evidence="8 11" id="KW-0274">FAD</keyword>
<dbReference type="SUPFAM" id="SSF51905">
    <property type="entry name" value="FAD/NAD(P)-binding domain"/>
    <property type="match status" value="1"/>
</dbReference>
<reference evidence="13 14" key="1">
    <citation type="submission" date="2020-08" db="EMBL/GenBank/DDBJ databases">
        <title>Genomic Encyclopedia of Type Strains, Phase IV (KMG-IV): sequencing the most valuable type-strain genomes for metagenomic binning, comparative biology and taxonomic classification.</title>
        <authorList>
            <person name="Goeker M."/>
        </authorList>
    </citation>
    <scope>NUCLEOTIDE SEQUENCE [LARGE SCALE GENOMIC DNA]</scope>
    <source>
        <strain evidence="13 14">DSM 24696</strain>
    </source>
</reference>